<evidence type="ECO:0000256" key="8">
    <source>
        <dbReference type="RuleBase" id="RU363037"/>
    </source>
</evidence>
<feature type="short sequence motif" description="'KMSKS' region" evidence="7">
    <location>
        <begin position="363"/>
        <end position="367"/>
    </location>
</feature>
<keyword evidence="8" id="KW-0648">Protein biosynthesis</keyword>
<evidence type="ECO:0000259" key="10">
    <source>
        <dbReference type="Pfam" id="PF00749"/>
    </source>
</evidence>
<evidence type="ECO:0000256" key="4">
    <source>
        <dbReference type="ARBA" id="ARBA00022833"/>
    </source>
</evidence>
<evidence type="ECO:0000256" key="9">
    <source>
        <dbReference type="SAM" id="MobiDB-lite"/>
    </source>
</evidence>
<feature type="binding site" evidence="7">
    <location>
        <position position="247"/>
    </location>
    <ligand>
        <name>Zn(2+)</name>
        <dbReference type="ChEBI" id="CHEBI:29105"/>
    </ligand>
</feature>
<feature type="binding site" evidence="7">
    <location>
        <position position="251"/>
    </location>
    <ligand>
        <name>Zn(2+)</name>
        <dbReference type="ChEBI" id="CHEBI:29105"/>
    </ligand>
</feature>
<comment type="similarity">
    <text evidence="7">Belongs to the class-I aminoacyl-tRNA synthetase family. GluQ subfamily.</text>
</comment>
<protein>
    <recommendedName>
        <fullName evidence="7">Glutamyl-Q tRNA(Asp) synthetase</fullName>
        <shortName evidence="7">Glu-Q-RSs</shortName>
        <ecNumber evidence="7">6.1.1.-</ecNumber>
    </recommendedName>
</protein>
<dbReference type="EC" id="6.1.1.-" evidence="7"/>
<dbReference type="InterPro" id="IPR022380">
    <property type="entry name" value="Glu-Q_tRNA(Asp)_Synthase"/>
</dbReference>
<dbReference type="InterPro" id="IPR014729">
    <property type="entry name" value="Rossmann-like_a/b/a_fold"/>
</dbReference>
<dbReference type="Proteomes" id="UP000431684">
    <property type="component" value="Unassembled WGS sequence"/>
</dbReference>
<dbReference type="GO" id="GO:0006400">
    <property type="term" value="P:tRNA modification"/>
    <property type="evidence" value="ECO:0007669"/>
    <property type="project" value="InterPro"/>
</dbReference>
<dbReference type="NCBIfam" id="NF004314">
    <property type="entry name" value="PRK05710.1-3"/>
    <property type="match status" value="1"/>
</dbReference>
<name>A0A6I3XHY3_9BURK</name>
<dbReference type="GO" id="GO:0004818">
    <property type="term" value="F:glutamate-tRNA ligase activity"/>
    <property type="evidence" value="ECO:0007669"/>
    <property type="project" value="TreeGrafter"/>
</dbReference>
<evidence type="ECO:0000256" key="6">
    <source>
        <dbReference type="ARBA" id="ARBA00023146"/>
    </source>
</evidence>
<dbReference type="GO" id="GO:0006424">
    <property type="term" value="P:glutamyl-tRNA aminoacylation"/>
    <property type="evidence" value="ECO:0007669"/>
    <property type="project" value="InterPro"/>
</dbReference>
<keyword evidence="1 7" id="KW-0436">Ligase</keyword>
<evidence type="ECO:0000256" key="5">
    <source>
        <dbReference type="ARBA" id="ARBA00022840"/>
    </source>
</evidence>
<keyword evidence="3 7" id="KW-0547">Nucleotide-binding</keyword>
<dbReference type="AlphaFoldDB" id="A0A6I3XHY3"/>
<evidence type="ECO:0000313" key="12">
    <source>
        <dbReference type="Proteomes" id="UP000431684"/>
    </source>
</evidence>
<dbReference type="PANTHER" id="PTHR43311">
    <property type="entry name" value="GLUTAMATE--TRNA LIGASE"/>
    <property type="match status" value="1"/>
</dbReference>
<evidence type="ECO:0000256" key="2">
    <source>
        <dbReference type="ARBA" id="ARBA00022723"/>
    </source>
</evidence>
<feature type="compositionally biased region" description="Basic residues" evidence="9">
    <location>
        <begin position="15"/>
        <end position="46"/>
    </location>
</feature>
<dbReference type="PRINTS" id="PR00987">
    <property type="entry name" value="TRNASYNTHGLU"/>
</dbReference>
<comment type="cofactor">
    <cofactor evidence="7">
        <name>Zn(2+)</name>
        <dbReference type="ChEBI" id="CHEBI:29105"/>
    </cofactor>
    <text evidence="7">Binds 1 zinc ion per subunit.</text>
</comment>
<feature type="domain" description="Glutamyl/glutaminyl-tRNA synthetase class Ib catalytic" evidence="10">
    <location>
        <begin position="129"/>
        <end position="372"/>
    </location>
</feature>
<dbReference type="Gene3D" id="3.40.50.620">
    <property type="entry name" value="HUPs"/>
    <property type="match status" value="1"/>
</dbReference>
<feature type="binding site" evidence="7">
    <location>
        <begin position="129"/>
        <end position="133"/>
    </location>
    <ligand>
        <name>L-glutamate</name>
        <dbReference type="ChEBI" id="CHEBI:29985"/>
    </ligand>
</feature>
<dbReference type="InterPro" id="IPR020058">
    <property type="entry name" value="Glu/Gln-tRNA-synth_Ib_cat-dom"/>
</dbReference>
<dbReference type="InterPro" id="IPR049940">
    <property type="entry name" value="GluQ/Sye"/>
</dbReference>
<dbReference type="NCBIfam" id="NF004313">
    <property type="entry name" value="PRK05710.1-2"/>
    <property type="match status" value="1"/>
</dbReference>
<feature type="binding site" evidence="7">
    <location>
        <position position="366"/>
    </location>
    <ligand>
        <name>ATP</name>
        <dbReference type="ChEBI" id="CHEBI:30616"/>
    </ligand>
</feature>
<dbReference type="EMBL" id="WNWM01000002">
    <property type="protein sequence ID" value="MUI12288.1"/>
    <property type="molecule type" value="Genomic_DNA"/>
</dbReference>
<feature type="binding site" evidence="7">
    <location>
        <position position="165"/>
    </location>
    <ligand>
        <name>L-glutamate</name>
        <dbReference type="ChEBI" id="CHEBI:29985"/>
    </ligand>
</feature>
<comment type="function">
    <text evidence="7">Catalyzes the tRNA-independent activation of glutamate in presence of ATP and the subsequent transfer of glutamate onto a tRNA(Asp). Glutamate is transferred on the 2-amino-5-(4,5-dihydroxy-2-cyclopenten-1-yl) moiety of the queuosine in the wobble position of the QUC anticodon.</text>
</comment>
<evidence type="ECO:0000256" key="3">
    <source>
        <dbReference type="ARBA" id="ARBA00022741"/>
    </source>
</evidence>
<keyword evidence="4 7" id="KW-0862">Zinc</keyword>
<gene>
    <name evidence="7" type="primary">gluQ</name>
    <name evidence="11" type="ORF">GJV26_07325</name>
</gene>
<dbReference type="GO" id="GO:0005829">
    <property type="term" value="C:cytosol"/>
    <property type="evidence" value="ECO:0007669"/>
    <property type="project" value="TreeGrafter"/>
</dbReference>
<feature type="short sequence motif" description="'HIGH' region" evidence="7">
    <location>
        <begin position="132"/>
        <end position="142"/>
    </location>
</feature>
<feature type="region of interest" description="Disordered" evidence="9">
    <location>
        <begin position="1"/>
        <end position="67"/>
    </location>
</feature>
<dbReference type="OrthoDB" id="9807503at2"/>
<dbReference type="PANTHER" id="PTHR43311:SF1">
    <property type="entry name" value="GLUTAMYL-Q TRNA(ASP) SYNTHETASE"/>
    <property type="match status" value="1"/>
</dbReference>
<dbReference type="HAMAP" id="MF_01428">
    <property type="entry name" value="Glu_Q_tRNA_synth"/>
    <property type="match status" value="1"/>
</dbReference>
<keyword evidence="5 7" id="KW-0067">ATP-binding</keyword>
<evidence type="ECO:0000256" key="1">
    <source>
        <dbReference type="ARBA" id="ARBA00022598"/>
    </source>
</evidence>
<feature type="binding site" evidence="7">
    <location>
        <position position="325"/>
    </location>
    <ligand>
        <name>L-glutamate</name>
        <dbReference type="ChEBI" id="CHEBI:29985"/>
    </ligand>
</feature>
<dbReference type="GO" id="GO:0008270">
    <property type="term" value="F:zinc ion binding"/>
    <property type="evidence" value="ECO:0007669"/>
    <property type="project" value="UniProtKB-UniRule"/>
</dbReference>
<dbReference type="NCBIfam" id="TIGR03838">
    <property type="entry name" value="queuosine_YadB"/>
    <property type="match status" value="1"/>
</dbReference>
<accession>A0A6I3XHY3</accession>
<keyword evidence="2 7" id="KW-0479">Metal-binding</keyword>
<keyword evidence="6 7" id="KW-0030">Aminoacyl-tRNA synthetase</keyword>
<reference evidence="11 12" key="1">
    <citation type="submission" date="2019-11" db="EMBL/GenBank/DDBJ databases">
        <title>Draft Genome Sequences of Six Type Strains of the Genus Massilia.</title>
        <authorList>
            <person name="Miess H."/>
            <person name="Frediansyah A."/>
            <person name="Goeker M."/>
            <person name="Gross H."/>
        </authorList>
    </citation>
    <scope>NUCLEOTIDE SEQUENCE [LARGE SCALE GENOMIC DNA]</scope>
    <source>
        <strain evidence="11 12">DSM 17513</strain>
    </source>
</reference>
<sequence length="424" mass="46119">MPGPAGPERVDVQRRRTHRAGRRRVRQHQRGRDPRRRRAGPRHRPPHLVGRAPAAGRAQAGIDRAAGWRSRRAGCVGTAAHAPLHAAARAHLPRRAHGGAGGRVTTGGVRLTPGRAFTDTSRMTSYIGRFAPSPTGPLHLGSLVAAMASYLDAKVHEGRWLVRIEDVDRDRNVPGADEHILASLRRCGMAWDGEVTWQTRRGDLYEAALLQLAPHVYPCGCSRREIADSQTRLQTRLALPPNATLVYPGTCRAGLAPGKAPRALRLRTPLPTCVIGFEDRWHGHVEQDIATEVGDYVIRRADGFWAYQLAVVVDDAAQGITDIVRGADLLDSTPRQLYLQELLGAPHPRYLHVPVVVNADGEKLSKQTGAAAFDNGAPPAQLLAGSLLPAARFLGMEIQAGTIPAFWRAAVPAWENLLRDRGGL</sequence>
<dbReference type="GO" id="GO:0005524">
    <property type="term" value="F:ATP binding"/>
    <property type="evidence" value="ECO:0007669"/>
    <property type="project" value="UniProtKB-KW"/>
</dbReference>
<feature type="binding site" evidence="7">
    <location>
        <position position="219"/>
    </location>
    <ligand>
        <name>Zn(2+)</name>
        <dbReference type="ChEBI" id="CHEBI:29105"/>
    </ligand>
</feature>
<feature type="compositionally biased region" description="Low complexity" evidence="9">
    <location>
        <begin position="50"/>
        <end position="61"/>
    </location>
</feature>
<keyword evidence="12" id="KW-1185">Reference proteome</keyword>
<evidence type="ECO:0000256" key="7">
    <source>
        <dbReference type="HAMAP-Rule" id="MF_01428"/>
    </source>
</evidence>
<proteinExistence type="inferred from homology"/>
<comment type="caution">
    <text evidence="11">The sequence shown here is derived from an EMBL/GenBank/DDBJ whole genome shotgun (WGS) entry which is preliminary data.</text>
</comment>
<dbReference type="InterPro" id="IPR000924">
    <property type="entry name" value="Glu/Gln-tRNA-synth"/>
</dbReference>
<dbReference type="Pfam" id="PF00749">
    <property type="entry name" value="tRNA-synt_1c"/>
    <property type="match status" value="1"/>
</dbReference>
<feature type="binding site" evidence="7">
    <location>
        <position position="307"/>
    </location>
    <ligand>
        <name>L-glutamate</name>
        <dbReference type="ChEBI" id="CHEBI:29985"/>
    </ligand>
</feature>
<dbReference type="SUPFAM" id="SSF52374">
    <property type="entry name" value="Nucleotidylyl transferase"/>
    <property type="match status" value="1"/>
</dbReference>
<evidence type="ECO:0000313" key="11">
    <source>
        <dbReference type="EMBL" id="MUI12288.1"/>
    </source>
</evidence>
<organism evidence="11 12">
    <name type="scientific">Pseudoduganella dura</name>
    <dbReference type="NCBI Taxonomy" id="321982"/>
    <lineage>
        <taxon>Bacteria</taxon>
        <taxon>Pseudomonadati</taxon>
        <taxon>Pseudomonadota</taxon>
        <taxon>Betaproteobacteria</taxon>
        <taxon>Burkholderiales</taxon>
        <taxon>Oxalobacteraceae</taxon>
        <taxon>Telluria group</taxon>
        <taxon>Pseudoduganella</taxon>
    </lineage>
</organism>
<feature type="binding site" evidence="7">
    <location>
        <position position="221"/>
    </location>
    <ligand>
        <name>Zn(2+)</name>
        <dbReference type="ChEBI" id="CHEBI:29105"/>
    </ligand>
</feature>